<sequence length="132" mass="14449">MINKNHVVLLSFLLVLACKEKESVKICSEEYRSINITFKNKSGEGRAVKDFKVVNKRTNEQIVSASTGLLKGVYVVINDSSLEKVTEAGDELIVSALDTVNNLTKSVIVKVKGGRSACHVEKLSGPEQVELE</sequence>
<dbReference type="STRING" id="390241.SAMN04488023_104162"/>
<reference evidence="1 2" key="1">
    <citation type="submission" date="2016-10" db="EMBL/GenBank/DDBJ databases">
        <authorList>
            <person name="de Groot N.N."/>
        </authorList>
    </citation>
    <scope>NUCLEOTIDE SEQUENCE [LARGE SCALE GENOMIC DNA]</scope>
    <source>
        <strain evidence="1 2">DSM 18610</strain>
    </source>
</reference>
<gene>
    <name evidence="1" type="ORF">SAMN04488023_104162</name>
</gene>
<dbReference type="EMBL" id="FOGG01000004">
    <property type="protein sequence ID" value="SER11216.1"/>
    <property type="molecule type" value="Genomic_DNA"/>
</dbReference>
<dbReference type="RefSeq" id="WP_139180128.1">
    <property type="nucleotide sequence ID" value="NZ_FOGG01000004.1"/>
</dbReference>
<dbReference type="Proteomes" id="UP000199572">
    <property type="component" value="Unassembled WGS sequence"/>
</dbReference>
<dbReference type="PROSITE" id="PS51257">
    <property type="entry name" value="PROKAR_LIPOPROTEIN"/>
    <property type="match status" value="1"/>
</dbReference>
<name>A0A1H9LIH0_9SPHI</name>
<evidence type="ECO:0000313" key="2">
    <source>
        <dbReference type="Proteomes" id="UP000199572"/>
    </source>
</evidence>
<proteinExistence type="predicted"/>
<evidence type="ECO:0000313" key="1">
    <source>
        <dbReference type="EMBL" id="SER11216.1"/>
    </source>
</evidence>
<dbReference type="OrthoDB" id="798998at2"/>
<accession>A0A1H9LIH0</accession>
<keyword evidence="2" id="KW-1185">Reference proteome</keyword>
<protein>
    <submittedName>
        <fullName evidence="1">Uncharacterized protein</fullName>
    </submittedName>
</protein>
<organism evidence="1 2">
    <name type="scientific">Pedobacter rhizosphaerae</name>
    <dbReference type="NCBI Taxonomy" id="390241"/>
    <lineage>
        <taxon>Bacteria</taxon>
        <taxon>Pseudomonadati</taxon>
        <taxon>Bacteroidota</taxon>
        <taxon>Sphingobacteriia</taxon>
        <taxon>Sphingobacteriales</taxon>
        <taxon>Sphingobacteriaceae</taxon>
        <taxon>Pedobacter</taxon>
    </lineage>
</organism>
<dbReference type="AlphaFoldDB" id="A0A1H9LIH0"/>